<reference evidence="1 2" key="1">
    <citation type="submission" date="2019-09" db="EMBL/GenBank/DDBJ databases">
        <title>Genomes of Cryomorphaceae.</title>
        <authorList>
            <person name="Bowman J.P."/>
        </authorList>
    </citation>
    <scope>NUCLEOTIDE SEQUENCE [LARGE SCALE GENOMIC DNA]</scope>
    <source>
        <strain evidence="1 2">KCTC 52047</strain>
    </source>
</reference>
<evidence type="ECO:0000313" key="1">
    <source>
        <dbReference type="EMBL" id="KAB1062029.1"/>
    </source>
</evidence>
<name>A0A6N6M478_9FLAO</name>
<evidence type="ECO:0000313" key="2">
    <source>
        <dbReference type="Proteomes" id="UP000435357"/>
    </source>
</evidence>
<keyword evidence="2" id="KW-1185">Reference proteome</keyword>
<dbReference type="Proteomes" id="UP000435357">
    <property type="component" value="Unassembled WGS sequence"/>
</dbReference>
<dbReference type="EMBL" id="WACR01000013">
    <property type="protein sequence ID" value="KAB1062029.1"/>
    <property type="molecule type" value="Genomic_DNA"/>
</dbReference>
<proteinExistence type="predicted"/>
<organism evidence="1 2">
    <name type="scientific">Salibacter halophilus</name>
    <dbReference type="NCBI Taxonomy" id="1803916"/>
    <lineage>
        <taxon>Bacteria</taxon>
        <taxon>Pseudomonadati</taxon>
        <taxon>Bacteroidota</taxon>
        <taxon>Flavobacteriia</taxon>
        <taxon>Flavobacteriales</taxon>
        <taxon>Salibacteraceae</taxon>
        <taxon>Salibacter</taxon>
    </lineage>
</organism>
<comment type="caution">
    <text evidence="1">The sequence shown here is derived from an EMBL/GenBank/DDBJ whole genome shotgun (WGS) entry which is preliminary data.</text>
</comment>
<dbReference type="OrthoDB" id="1467869at2"/>
<protein>
    <submittedName>
        <fullName evidence="1">Uncharacterized protein</fullName>
    </submittedName>
</protein>
<dbReference type="AlphaFoldDB" id="A0A6N6M478"/>
<gene>
    <name evidence="1" type="ORF">F3059_13205</name>
</gene>
<sequence length="79" mass="9145">MAQTDNLTPGKLVTKIRENQNKNGTIKALFANQFLAKFTLKELEGIVKSCEKEIEKREDQKVDELTKFLEQKGYEVKKK</sequence>
<dbReference type="RefSeq" id="WP_151170061.1">
    <property type="nucleotide sequence ID" value="NZ_WACR01000013.1"/>
</dbReference>
<accession>A0A6N6M478</accession>